<evidence type="ECO:0000259" key="20">
    <source>
        <dbReference type="PROSITE" id="PS51034"/>
    </source>
</evidence>
<dbReference type="PROSITE" id="PS51034">
    <property type="entry name" value="ZP_2"/>
    <property type="match status" value="1"/>
</dbReference>
<dbReference type="GO" id="GO:0032190">
    <property type="term" value="F:acrosin binding"/>
    <property type="evidence" value="ECO:0007669"/>
    <property type="project" value="TreeGrafter"/>
</dbReference>
<comment type="caution">
    <text evidence="17">Lacks conserved residue(s) required for the propagation of feature annotation.</text>
</comment>
<reference evidence="22" key="1">
    <citation type="submission" date="2020-04" db="EMBL/GenBank/DDBJ databases">
        <title>The Evolution of ZP genes of Teleost.</title>
        <authorList>
            <person name="Sano K."/>
            <person name="Kawaguchi M."/>
            <person name="Yasumasu S."/>
        </authorList>
    </citation>
    <scope>NUCLEOTIDE SEQUENCE</scope>
    <source>
        <tissue evidence="22">Ovary</tissue>
    </source>
</reference>
<dbReference type="InterPro" id="IPR001507">
    <property type="entry name" value="ZP_dom"/>
</dbReference>
<gene>
    <name evidence="22" type="primary">CnZPBb</name>
</gene>
<accession>A0A7R7A783</accession>
<dbReference type="Pfam" id="PF00100">
    <property type="entry name" value="Zona_pellucida"/>
    <property type="match status" value="1"/>
</dbReference>
<evidence type="ECO:0000313" key="22">
    <source>
        <dbReference type="EMBL" id="BCD71181.1"/>
    </source>
</evidence>
<dbReference type="CDD" id="cd00111">
    <property type="entry name" value="Trefoil"/>
    <property type="match status" value="1"/>
</dbReference>
<feature type="disulfide bond" evidence="17">
    <location>
        <begin position="142"/>
        <end position="157"/>
    </location>
</feature>
<sequence length="480" mass="53022">MGQVIVVHLEVMAGWRNRERSGSCSVFGLVLLTCLVFSTWALRVSQTPQRQSAQIPNISQHQSPEISEDFSGLQWPLQQKPLLQWPVQQKPLLQWPLQQKPLLQWPAQQEESLQWPAQQEQKLSDTDVSTQCSVEESDRVPCGEPKVTAAQCKAIDCCFQGGQCYYGKAVTVQCTRDGQFVVVVAKDATVPQLSLDSIALLEGNEGSCGPVDSTETFIIFQFLVSACGTTVMEEEGFVIYENRMSSSYEVAIGPRGSITRDSSYELLFQCRYSGTAVKAVVVEVNPVPSPAPLVVPGPLRVELRLASGHCSTKGCDEDEAAYSSFYTEADYPVTKVIREPVYVEVRVLERTDPHLVLQLGNCWATSSPDPLSEPQWDLLVDGCPYEADWCQTKLLPVTAASGLQYPSHHKRFVMRMFTFVDNDSMLPLKEKVYIHCSTAVCLPTATGSCEQTCSRRRRAAPGLHKEADGSTVSSGENAGR</sequence>
<keyword evidence="11" id="KW-0278">Fertilization</keyword>
<dbReference type="InterPro" id="IPR042235">
    <property type="entry name" value="ZP-C_dom"/>
</dbReference>
<name>A0A7R7A783_COINA</name>
<dbReference type="GO" id="GO:0060468">
    <property type="term" value="P:prevention of polyspermy"/>
    <property type="evidence" value="ECO:0007669"/>
    <property type="project" value="TreeGrafter"/>
</dbReference>
<feature type="disulfide bond" evidence="17">
    <location>
        <begin position="132"/>
        <end position="158"/>
    </location>
</feature>
<dbReference type="Pfam" id="PF23344">
    <property type="entry name" value="ZP-N"/>
    <property type="match status" value="1"/>
</dbReference>
<dbReference type="InterPro" id="IPR044913">
    <property type="entry name" value="P_trefoil_dom_sf"/>
</dbReference>
<evidence type="ECO:0000256" key="1">
    <source>
        <dbReference type="ARBA" id="ARBA00004251"/>
    </source>
</evidence>
<evidence type="ECO:0000256" key="12">
    <source>
        <dbReference type="ARBA" id="ARBA00024183"/>
    </source>
</evidence>
<keyword evidence="8 19" id="KW-0472">Membrane</keyword>
<keyword evidence="5" id="KW-0165">Cleavage on pair of basic residues</keyword>
<dbReference type="Gene3D" id="2.60.40.4100">
    <property type="entry name" value="Zona pellucida, ZP-C domain"/>
    <property type="match status" value="1"/>
</dbReference>
<dbReference type="Gene3D" id="4.10.110.10">
    <property type="entry name" value="Spasmolytic Protein, domain 1"/>
    <property type="match status" value="1"/>
</dbReference>
<dbReference type="GO" id="GO:0035805">
    <property type="term" value="C:egg coat"/>
    <property type="evidence" value="ECO:0007669"/>
    <property type="project" value="UniProtKB-SubCell"/>
</dbReference>
<protein>
    <recommendedName>
        <fullName evidence="14">Zona pellucida sperm-binding protein 4</fullName>
    </recommendedName>
    <alternativeName>
        <fullName evidence="16">Zona pellucida glycoprotein 4</fullName>
    </alternativeName>
    <alternativeName>
        <fullName evidence="15">Zona pellucida protein B</fullName>
    </alternativeName>
</protein>
<dbReference type="AlphaFoldDB" id="A0A7R7A783"/>
<comment type="subcellular location">
    <subcellularLocation>
        <location evidence="1">Cell membrane</location>
        <topology evidence="1">Single-pass type I membrane protein</topology>
    </subcellularLocation>
    <subcellularLocation>
        <location evidence="12">Zona pellucida</location>
    </subcellularLocation>
</comment>
<evidence type="ECO:0000256" key="15">
    <source>
        <dbReference type="ARBA" id="ARBA00042273"/>
    </source>
</evidence>
<evidence type="ECO:0000256" key="3">
    <source>
        <dbReference type="ARBA" id="ARBA00022525"/>
    </source>
</evidence>
<dbReference type="EMBL" id="LC537888">
    <property type="protein sequence ID" value="BCD71181.1"/>
    <property type="molecule type" value="mRNA"/>
</dbReference>
<feature type="domain" description="ZP" evidence="20">
    <location>
        <begin position="173"/>
        <end position="456"/>
    </location>
</feature>
<dbReference type="Gene3D" id="2.60.40.3210">
    <property type="entry name" value="Zona pellucida, ZP-N domain"/>
    <property type="match status" value="1"/>
</dbReference>
<evidence type="ECO:0000256" key="2">
    <source>
        <dbReference type="ARBA" id="ARBA00022475"/>
    </source>
</evidence>
<organism evidence="22">
    <name type="scientific">Coilia nasus</name>
    <name type="common">Japanese grenadier anchovy</name>
    <dbReference type="NCBI Taxonomy" id="365059"/>
    <lineage>
        <taxon>Eukaryota</taxon>
        <taxon>Metazoa</taxon>
        <taxon>Chordata</taxon>
        <taxon>Craniata</taxon>
        <taxon>Vertebrata</taxon>
        <taxon>Euteleostomi</taxon>
        <taxon>Actinopterygii</taxon>
        <taxon>Neopterygii</taxon>
        <taxon>Teleostei</taxon>
        <taxon>Clupei</taxon>
        <taxon>Clupeiformes</taxon>
        <taxon>Clupeoidei</taxon>
        <taxon>Engraulidae</taxon>
        <taxon>Coilinae</taxon>
        <taxon>Coilia</taxon>
    </lineage>
</organism>
<dbReference type="InterPro" id="IPR017977">
    <property type="entry name" value="ZP_dom_CS"/>
</dbReference>
<dbReference type="SMART" id="SM00241">
    <property type="entry name" value="ZP"/>
    <property type="match status" value="1"/>
</dbReference>
<keyword evidence="2" id="KW-1003">Cell membrane</keyword>
<evidence type="ECO:0000256" key="10">
    <source>
        <dbReference type="ARBA" id="ARBA00023180"/>
    </source>
</evidence>
<keyword evidence="7 19" id="KW-1133">Transmembrane helix</keyword>
<dbReference type="InterPro" id="IPR000519">
    <property type="entry name" value="P_trefoil_dom"/>
</dbReference>
<keyword evidence="6 19" id="KW-0812">Transmembrane</keyword>
<feature type="transmembrane region" description="Helical" evidence="19">
    <location>
        <begin position="21"/>
        <end position="42"/>
    </location>
</feature>
<keyword evidence="10" id="KW-0325">Glycoprotein</keyword>
<dbReference type="PANTHER" id="PTHR23343">
    <property type="entry name" value="ZONA PELLUCIDA SPERM-BINDING PROTEIN"/>
    <property type="match status" value="1"/>
</dbReference>
<proteinExistence type="evidence at transcript level"/>
<dbReference type="InterPro" id="IPR051148">
    <property type="entry name" value="Zona_Pellucida_Domain_gp"/>
</dbReference>
<dbReference type="GO" id="GO:0005886">
    <property type="term" value="C:plasma membrane"/>
    <property type="evidence" value="ECO:0007669"/>
    <property type="project" value="UniProtKB-SubCell"/>
</dbReference>
<evidence type="ECO:0000259" key="21">
    <source>
        <dbReference type="PROSITE" id="PS51448"/>
    </source>
</evidence>
<dbReference type="Pfam" id="PF00088">
    <property type="entry name" value="Trefoil"/>
    <property type="match status" value="1"/>
</dbReference>
<evidence type="ECO:0000256" key="8">
    <source>
        <dbReference type="ARBA" id="ARBA00023136"/>
    </source>
</evidence>
<evidence type="ECO:0000256" key="14">
    <source>
        <dbReference type="ARBA" id="ARBA00040238"/>
    </source>
</evidence>
<dbReference type="GO" id="GO:0007339">
    <property type="term" value="P:binding of sperm to zona pellucida"/>
    <property type="evidence" value="ECO:0007669"/>
    <property type="project" value="TreeGrafter"/>
</dbReference>
<evidence type="ECO:0000256" key="4">
    <source>
        <dbReference type="ARBA" id="ARBA00022530"/>
    </source>
</evidence>
<feature type="domain" description="P-type" evidence="21">
    <location>
        <begin position="130"/>
        <end position="168"/>
    </location>
</feature>
<feature type="compositionally biased region" description="Polar residues" evidence="18">
    <location>
        <begin position="470"/>
        <end position="480"/>
    </location>
</feature>
<dbReference type="InterPro" id="IPR055356">
    <property type="entry name" value="ZP-N"/>
</dbReference>
<evidence type="ECO:0000256" key="16">
    <source>
        <dbReference type="ARBA" id="ARBA00042573"/>
    </source>
</evidence>
<dbReference type="GO" id="GO:0035804">
    <property type="term" value="F:structural constituent of egg coat"/>
    <property type="evidence" value="ECO:0007669"/>
    <property type="project" value="TreeGrafter"/>
</dbReference>
<feature type="region of interest" description="Disordered" evidence="18">
    <location>
        <begin position="460"/>
        <end position="480"/>
    </location>
</feature>
<dbReference type="PROSITE" id="PS51448">
    <property type="entry name" value="P_TREFOIL_2"/>
    <property type="match status" value="1"/>
</dbReference>
<keyword evidence="9 17" id="KW-1015">Disulfide bond</keyword>
<dbReference type="PROSITE" id="PS00682">
    <property type="entry name" value="ZP_1"/>
    <property type="match status" value="1"/>
</dbReference>
<evidence type="ECO:0000256" key="17">
    <source>
        <dbReference type="PROSITE-ProRule" id="PRU00779"/>
    </source>
</evidence>
<dbReference type="InterPro" id="IPR055355">
    <property type="entry name" value="ZP-C"/>
</dbReference>
<dbReference type="SUPFAM" id="SSF57492">
    <property type="entry name" value="Trefoil"/>
    <property type="match status" value="1"/>
</dbReference>
<keyword evidence="3" id="KW-0964">Secreted</keyword>
<evidence type="ECO:0000256" key="11">
    <source>
        <dbReference type="ARBA" id="ARBA00023279"/>
    </source>
</evidence>
<keyword evidence="22" id="KW-0261">Viral envelope protein</keyword>
<evidence type="ECO:0000256" key="13">
    <source>
        <dbReference type="ARBA" id="ARBA00037545"/>
    </source>
</evidence>
<evidence type="ECO:0000256" key="18">
    <source>
        <dbReference type="SAM" id="MobiDB-lite"/>
    </source>
</evidence>
<evidence type="ECO:0000256" key="6">
    <source>
        <dbReference type="ARBA" id="ARBA00022692"/>
    </source>
</evidence>
<keyword evidence="22" id="KW-0946">Virion</keyword>
<dbReference type="PANTHER" id="PTHR23343:SF31">
    <property type="entry name" value="ZONA PELLUCIDA SPERM-BINDING PROTEIN 4"/>
    <property type="match status" value="1"/>
</dbReference>
<evidence type="ECO:0000256" key="5">
    <source>
        <dbReference type="ARBA" id="ARBA00022685"/>
    </source>
</evidence>
<evidence type="ECO:0000256" key="19">
    <source>
        <dbReference type="SAM" id="Phobius"/>
    </source>
</evidence>
<keyword evidence="4" id="KW-0272">Extracellular matrix</keyword>
<evidence type="ECO:0000256" key="9">
    <source>
        <dbReference type="ARBA" id="ARBA00023157"/>
    </source>
</evidence>
<dbReference type="SMART" id="SM00018">
    <property type="entry name" value="PD"/>
    <property type="match status" value="1"/>
</dbReference>
<comment type="function">
    <text evidence="13">Component of the zona pellucida, an extracellular matrix surrounding oocytes which mediates sperm binding, induction of the acrosome reaction and prevents post-fertilization polyspermy. The zona pellucida is composed of 3 to 4 glycoproteins, ZP1, ZP2, ZP3, and ZP4. ZP4 may act as a sperm receptor.</text>
</comment>
<evidence type="ECO:0000256" key="7">
    <source>
        <dbReference type="ARBA" id="ARBA00022989"/>
    </source>
</evidence>